<dbReference type="Proteomes" id="UP000199651">
    <property type="component" value="Unassembled WGS sequence"/>
</dbReference>
<evidence type="ECO:0008006" key="4">
    <source>
        <dbReference type="Google" id="ProtNLM"/>
    </source>
</evidence>
<dbReference type="OrthoDB" id="3035096at2"/>
<protein>
    <recommendedName>
        <fullName evidence="4">Homeodomain-like domain-containing protein</fullName>
    </recommendedName>
</protein>
<dbReference type="EMBL" id="FNJB01000003">
    <property type="protein sequence ID" value="SDO46657.1"/>
    <property type="molecule type" value="Genomic_DNA"/>
</dbReference>
<dbReference type="STRING" id="504798.SAMN05421871_102852"/>
<name>A0A1H0JSI8_9PSEU</name>
<dbReference type="AlphaFoldDB" id="A0A1H0JSI8"/>
<evidence type="ECO:0000313" key="2">
    <source>
        <dbReference type="EMBL" id="SDO46657.1"/>
    </source>
</evidence>
<keyword evidence="3" id="KW-1185">Reference proteome</keyword>
<evidence type="ECO:0000256" key="1">
    <source>
        <dbReference type="SAM" id="MobiDB-lite"/>
    </source>
</evidence>
<dbReference type="Gene3D" id="1.10.10.60">
    <property type="entry name" value="Homeodomain-like"/>
    <property type="match status" value="2"/>
</dbReference>
<feature type="region of interest" description="Disordered" evidence="1">
    <location>
        <begin position="100"/>
        <end position="125"/>
    </location>
</feature>
<sequence length="125" mass="13739">MKYRTARQLRPAEVDELVDAYRDGANVQQLAAQFGVYRSTVGKHLATRGIDTKPPALPPDDVPVAASLYELGWSLGRIARKFGISDNTVRSRLLEAGVEMRPQRGGRAAPLMTVTPQEAHHPTPH</sequence>
<evidence type="ECO:0000313" key="3">
    <source>
        <dbReference type="Proteomes" id="UP000199651"/>
    </source>
</evidence>
<dbReference type="RefSeq" id="WP_091371836.1">
    <property type="nucleotide sequence ID" value="NZ_FNDV01000002.1"/>
</dbReference>
<accession>A0A1H0JSI8</accession>
<proteinExistence type="predicted"/>
<reference evidence="3" key="1">
    <citation type="submission" date="2016-10" db="EMBL/GenBank/DDBJ databases">
        <authorList>
            <person name="Varghese N."/>
            <person name="Submissions S."/>
        </authorList>
    </citation>
    <scope>NUCLEOTIDE SEQUENCE [LARGE SCALE GENOMIC DNA]</scope>
    <source>
        <strain evidence="3">IBRC-M 10655</strain>
    </source>
</reference>
<gene>
    <name evidence="2" type="ORF">SAMN05192558_103197</name>
</gene>
<organism evidence="2 3">
    <name type="scientific">Actinokineospora alba</name>
    <dbReference type="NCBI Taxonomy" id="504798"/>
    <lineage>
        <taxon>Bacteria</taxon>
        <taxon>Bacillati</taxon>
        <taxon>Actinomycetota</taxon>
        <taxon>Actinomycetes</taxon>
        <taxon>Pseudonocardiales</taxon>
        <taxon>Pseudonocardiaceae</taxon>
        <taxon>Actinokineospora</taxon>
    </lineage>
</organism>